<dbReference type="PROSITE" id="PS00105">
    <property type="entry name" value="AA_TRANSFER_CLASS_1"/>
    <property type="match status" value="1"/>
</dbReference>
<dbReference type="EMBL" id="CP146612">
    <property type="protein sequence ID" value="WWX25236.1"/>
    <property type="molecule type" value="Genomic_DNA"/>
</dbReference>
<dbReference type="PANTHER" id="PTHR42832:SF3">
    <property type="entry name" value="L-GLUTAMINE--4-(METHYLSULFANYL)-2-OXOBUTANOATE AMINOTRANSFERASE"/>
    <property type="match status" value="1"/>
</dbReference>
<dbReference type="GO" id="GO:0008483">
    <property type="term" value="F:transaminase activity"/>
    <property type="evidence" value="ECO:0007669"/>
    <property type="project" value="UniProtKB-KW"/>
</dbReference>
<dbReference type="SUPFAM" id="SSF53383">
    <property type="entry name" value="PLP-dependent transferases"/>
    <property type="match status" value="1"/>
</dbReference>
<dbReference type="InterPro" id="IPR004838">
    <property type="entry name" value="NHTrfase_class1_PyrdxlP-BS"/>
</dbReference>
<evidence type="ECO:0000259" key="5">
    <source>
        <dbReference type="Pfam" id="PF00155"/>
    </source>
</evidence>
<dbReference type="PANTHER" id="PTHR42832">
    <property type="entry name" value="AMINO ACID AMINOTRANSFERASE"/>
    <property type="match status" value="1"/>
</dbReference>
<evidence type="ECO:0000256" key="3">
    <source>
        <dbReference type="ARBA" id="ARBA00022679"/>
    </source>
</evidence>
<proteinExistence type="inferred from homology"/>
<keyword evidence="3 4" id="KW-0808">Transferase</keyword>
<dbReference type="InterPro" id="IPR015421">
    <property type="entry name" value="PyrdxlP-dep_Trfase_major"/>
</dbReference>
<evidence type="ECO:0000256" key="2">
    <source>
        <dbReference type="ARBA" id="ARBA00022576"/>
    </source>
</evidence>
<gene>
    <name evidence="6" type="ORF">V8247_08250</name>
</gene>
<organism evidence="6 7">
    <name type="scientific">Candidatus Dehalogenimonas loeffleri</name>
    <dbReference type="NCBI Taxonomy" id="3127115"/>
    <lineage>
        <taxon>Bacteria</taxon>
        <taxon>Bacillati</taxon>
        <taxon>Chloroflexota</taxon>
        <taxon>Dehalococcoidia</taxon>
        <taxon>Dehalococcoidales</taxon>
        <taxon>Dehalococcoidaceae</taxon>
        <taxon>Dehalogenimonas</taxon>
    </lineage>
</organism>
<keyword evidence="7" id="KW-1185">Reference proteome</keyword>
<dbReference type="InterPro" id="IPR004839">
    <property type="entry name" value="Aminotransferase_I/II_large"/>
</dbReference>
<dbReference type="InterPro" id="IPR015424">
    <property type="entry name" value="PyrdxlP-dep_Trfase"/>
</dbReference>
<dbReference type="Gene3D" id="3.40.640.10">
    <property type="entry name" value="Type I PLP-dependent aspartate aminotransferase-like (Major domain)"/>
    <property type="match status" value="1"/>
</dbReference>
<evidence type="ECO:0000313" key="7">
    <source>
        <dbReference type="Proteomes" id="UP001375370"/>
    </source>
</evidence>
<evidence type="ECO:0000256" key="4">
    <source>
        <dbReference type="RuleBase" id="RU000481"/>
    </source>
</evidence>
<evidence type="ECO:0000256" key="1">
    <source>
        <dbReference type="ARBA" id="ARBA00001933"/>
    </source>
</evidence>
<dbReference type="CDD" id="cd00609">
    <property type="entry name" value="AAT_like"/>
    <property type="match status" value="1"/>
</dbReference>
<dbReference type="InterPro" id="IPR050881">
    <property type="entry name" value="LL-DAP_aminotransferase"/>
</dbReference>
<sequence length="394" mass="43232">MEIANRIKELPPYLFVTISKKIAEKRAKGEEIISFGIGDPDLPTPQRIIDKICQESSVTANHRYPESEGLPELRQAIAQWYQKRFGVMLDPETEVLPLVGSKEGIGHIAWCMLNPGDIALVPDPAYPVYAISTLLADAEPYYLKLTADNNYLPDLPSIPDNVRAKAKMLWLNYPNNPTGAIADIKYFDSVVQFADANDIAVCHDAPYTEIAFEGYRPPSFLQASGAKNIGIEFHSLSKSYNMSGWRIGMAVGNATMIDALKRFKSNIDSGIPQAIQMAAIEALTGSQEDIARNTAVYQRRRDLIVETLSDMGLEVESPKASLYIWARVPTGYTSASFATELLDQVGVVVTPGNGYGSHGEGYVRLSLTVPDASLLKGLSKLAAWKGMVGRSKTR</sequence>
<evidence type="ECO:0000313" key="6">
    <source>
        <dbReference type="EMBL" id="WWX25236.1"/>
    </source>
</evidence>
<keyword evidence="2 4" id="KW-0032">Aminotransferase</keyword>
<dbReference type="Gene3D" id="3.90.1150.10">
    <property type="entry name" value="Aspartate Aminotransferase, domain 1"/>
    <property type="match status" value="1"/>
</dbReference>
<dbReference type="Proteomes" id="UP001375370">
    <property type="component" value="Chromosome"/>
</dbReference>
<comment type="similarity">
    <text evidence="4">Belongs to the class-I pyridoxal-phosphate-dependent aminotransferase family.</text>
</comment>
<protein>
    <recommendedName>
        <fullName evidence="4">Aminotransferase</fullName>
        <ecNumber evidence="4">2.6.1.-</ecNumber>
    </recommendedName>
</protein>
<comment type="cofactor">
    <cofactor evidence="1 4">
        <name>pyridoxal 5'-phosphate</name>
        <dbReference type="ChEBI" id="CHEBI:597326"/>
    </cofactor>
</comment>
<reference evidence="6 7" key="1">
    <citation type="submission" date="2024-03" db="EMBL/GenBank/DDBJ databases">
        <title>A Dehalogenimonas Isolated from Estuarine Sediments Dihaloeliminates Chlorinated Alkanes.</title>
        <authorList>
            <person name="Yang Y."/>
            <person name="Wang H."/>
        </authorList>
    </citation>
    <scope>NUCLEOTIDE SEQUENCE [LARGE SCALE GENOMIC DNA]</scope>
    <source>
        <strain evidence="6 7">W</strain>
    </source>
</reference>
<dbReference type="NCBIfam" id="NF006756">
    <property type="entry name" value="PRK09276.1"/>
    <property type="match status" value="1"/>
</dbReference>
<dbReference type="EC" id="2.6.1.-" evidence="4"/>
<feature type="domain" description="Aminotransferase class I/classII large" evidence="5">
    <location>
        <begin position="31"/>
        <end position="379"/>
    </location>
</feature>
<dbReference type="Pfam" id="PF00155">
    <property type="entry name" value="Aminotran_1_2"/>
    <property type="match status" value="1"/>
</dbReference>
<dbReference type="InterPro" id="IPR015422">
    <property type="entry name" value="PyrdxlP-dep_Trfase_small"/>
</dbReference>
<dbReference type="RefSeq" id="WP_338737376.1">
    <property type="nucleotide sequence ID" value="NZ_CP146612.1"/>
</dbReference>
<name>A0ABZ2J370_9CHLR</name>
<accession>A0ABZ2J370</accession>